<dbReference type="PANTHER" id="PTHR43095">
    <property type="entry name" value="SUGAR KINASE"/>
    <property type="match status" value="1"/>
</dbReference>
<dbReference type="InterPro" id="IPR043129">
    <property type="entry name" value="ATPase_NBD"/>
</dbReference>
<dbReference type="CDD" id="cd07783">
    <property type="entry name" value="ASKHA_NBD_FGGY_SePSK_AtXK1-like"/>
    <property type="match status" value="1"/>
</dbReference>
<dbReference type="OrthoDB" id="9805576at2"/>
<dbReference type="GO" id="GO:0016301">
    <property type="term" value="F:kinase activity"/>
    <property type="evidence" value="ECO:0007669"/>
    <property type="project" value="UniProtKB-KW"/>
</dbReference>
<sequence length="463" mass="47816">MTVIGIDVATAGVRAFAVADDGRVLARAARSLPGPVRAEGGRSEQDARAWWPAVESAVREVSEGLTVEAVAVSATSGTVVAVDGVGEPVSPALMYDDRRGAQDNAKAAELGAERWHALGMSVSPTAALGRISWLHSAFPEAAGVRHTPDLICAKLTGGPVATDWSHALKSGYDPLAGEWAREVLDALGVPRGWLPEVVAPVSVLGEVERPVAGLPKGCLVVAGMTDGCAGQLATGAVLPGTFAGILGTTYVLKGVTERLVPDPGGAMYSHRHPEGWWLPGGASNTGGEGLRGEDLAALDALAGRGPARIVAYPLARAGERFPFVAPDARGFVLGTPAGEGELHRARLEGVAFVERLALEHLHSLGIEVRGPLLAAGGGSRSPLWTRIRATVTGLSLRVSPHAETAYGAALLAAAAVAPGGLAEASARLPRGGTVIDPDPRESDALAESYQRFLGELRRRGWLT</sequence>
<evidence type="ECO:0000313" key="7">
    <source>
        <dbReference type="Proteomes" id="UP000305546"/>
    </source>
</evidence>
<evidence type="ECO:0000259" key="5">
    <source>
        <dbReference type="Pfam" id="PF02782"/>
    </source>
</evidence>
<evidence type="ECO:0000259" key="4">
    <source>
        <dbReference type="Pfam" id="PF00370"/>
    </source>
</evidence>
<reference evidence="6 7" key="1">
    <citation type="submission" date="2019-06" db="EMBL/GenBank/DDBJ databases">
        <title>Amycolatopsis alkalitolerans sp. nov., isolated from Gastrodia elata Blume.</title>
        <authorList>
            <person name="Narsing Rao M.P."/>
            <person name="Li W.J."/>
        </authorList>
    </citation>
    <scope>NUCLEOTIDE SEQUENCE [LARGE SCALE GENOMIC DNA]</scope>
    <source>
        <strain evidence="6 7">SYSUP0005</strain>
    </source>
</reference>
<dbReference type="Pfam" id="PF02782">
    <property type="entry name" value="FGGY_C"/>
    <property type="match status" value="1"/>
</dbReference>
<dbReference type="Gene3D" id="3.30.420.40">
    <property type="match status" value="2"/>
</dbReference>
<gene>
    <name evidence="6" type="ORF">FG385_03415</name>
</gene>
<keyword evidence="3 6" id="KW-0418">Kinase</keyword>
<dbReference type="InterPro" id="IPR050406">
    <property type="entry name" value="FGGY_Carb_Kinase"/>
</dbReference>
<evidence type="ECO:0000256" key="3">
    <source>
        <dbReference type="ARBA" id="ARBA00022777"/>
    </source>
</evidence>
<dbReference type="Proteomes" id="UP000305546">
    <property type="component" value="Unassembled WGS sequence"/>
</dbReference>
<evidence type="ECO:0000313" key="6">
    <source>
        <dbReference type="EMBL" id="TNC29148.1"/>
    </source>
</evidence>
<accession>A0A5C4M997</accession>
<dbReference type="Pfam" id="PF00370">
    <property type="entry name" value="FGGY_N"/>
    <property type="match status" value="1"/>
</dbReference>
<evidence type="ECO:0000256" key="2">
    <source>
        <dbReference type="ARBA" id="ARBA00022679"/>
    </source>
</evidence>
<dbReference type="InterPro" id="IPR018485">
    <property type="entry name" value="FGGY_C"/>
</dbReference>
<feature type="domain" description="Carbohydrate kinase FGGY N-terminal" evidence="4">
    <location>
        <begin position="3"/>
        <end position="232"/>
    </location>
</feature>
<dbReference type="EMBL" id="VDFW01000002">
    <property type="protein sequence ID" value="TNC29148.1"/>
    <property type="molecule type" value="Genomic_DNA"/>
</dbReference>
<dbReference type="InterPro" id="IPR000577">
    <property type="entry name" value="Carb_kinase_FGGY"/>
</dbReference>
<keyword evidence="7" id="KW-1185">Reference proteome</keyword>
<keyword evidence="2" id="KW-0808">Transferase</keyword>
<proteinExistence type="inferred from homology"/>
<dbReference type="PIRSF" id="PIRSF000538">
    <property type="entry name" value="GlpK"/>
    <property type="match status" value="1"/>
</dbReference>
<name>A0A5C4M997_9PSEU</name>
<dbReference type="AlphaFoldDB" id="A0A5C4M997"/>
<evidence type="ECO:0000256" key="1">
    <source>
        <dbReference type="ARBA" id="ARBA00009156"/>
    </source>
</evidence>
<comment type="similarity">
    <text evidence="1">Belongs to the FGGY kinase family.</text>
</comment>
<dbReference type="RefSeq" id="WP_139095092.1">
    <property type="nucleotide sequence ID" value="NZ_VDFW01000002.1"/>
</dbReference>
<dbReference type="InterPro" id="IPR018484">
    <property type="entry name" value="FGGY_N"/>
</dbReference>
<dbReference type="GO" id="GO:0005975">
    <property type="term" value="P:carbohydrate metabolic process"/>
    <property type="evidence" value="ECO:0007669"/>
    <property type="project" value="InterPro"/>
</dbReference>
<comment type="caution">
    <text evidence="6">The sequence shown here is derived from an EMBL/GenBank/DDBJ whole genome shotgun (WGS) entry which is preliminary data.</text>
</comment>
<organism evidence="6 7">
    <name type="scientific">Amycolatopsis alkalitolerans</name>
    <dbReference type="NCBI Taxonomy" id="2547244"/>
    <lineage>
        <taxon>Bacteria</taxon>
        <taxon>Bacillati</taxon>
        <taxon>Actinomycetota</taxon>
        <taxon>Actinomycetes</taxon>
        <taxon>Pseudonocardiales</taxon>
        <taxon>Pseudonocardiaceae</taxon>
        <taxon>Amycolatopsis</taxon>
    </lineage>
</organism>
<protein>
    <submittedName>
        <fullName evidence="6">Carbohydrate kinase</fullName>
    </submittedName>
</protein>
<dbReference type="SUPFAM" id="SSF53067">
    <property type="entry name" value="Actin-like ATPase domain"/>
    <property type="match status" value="2"/>
</dbReference>
<feature type="domain" description="Carbohydrate kinase FGGY C-terminal" evidence="5">
    <location>
        <begin position="292"/>
        <end position="415"/>
    </location>
</feature>